<dbReference type="PANTHER" id="PTHR35936:SF17">
    <property type="entry name" value="ARGININE-BINDING EXTRACELLULAR PROTEIN ARTP"/>
    <property type="match status" value="1"/>
</dbReference>
<evidence type="ECO:0000313" key="6">
    <source>
        <dbReference type="Proteomes" id="UP000033448"/>
    </source>
</evidence>
<gene>
    <name evidence="5" type="primary">glnH_4</name>
    <name evidence="5" type="ORF">RL72_03383</name>
</gene>
<dbReference type="Pfam" id="PF00497">
    <property type="entry name" value="SBP_bac_3"/>
    <property type="match status" value="1"/>
</dbReference>
<dbReference type="SMART" id="SM00079">
    <property type="entry name" value="PBPe"/>
    <property type="match status" value="1"/>
</dbReference>
<evidence type="ECO:0000259" key="4">
    <source>
        <dbReference type="SMART" id="SM00079"/>
    </source>
</evidence>
<proteinExistence type="predicted"/>
<dbReference type="GO" id="GO:0016020">
    <property type="term" value="C:membrane"/>
    <property type="evidence" value="ECO:0007669"/>
    <property type="project" value="InterPro"/>
</dbReference>
<evidence type="ECO:0000259" key="3">
    <source>
        <dbReference type="SMART" id="SM00062"/>
    </source>
</evidence>
<dbReference type="SMART" id="SM00062">
    <property type="entry name" value="PBPb"/>
    <property type="match status" value="1"/>
</dbReference>
<evidence type="ECO:0000313" key="5">
    <source>
        <dbReference type="EMBL" id="KJL18910.1"/>
    </source>
</evidence>
<feature type="domain" description="Solute-binding protein family 3/N-terminal" evidence="3">
    <location>
        <begin position="53"/>
        <end position="280"/>
    </location>
</feature>
<dbReference type="SUPFAM" id="SSF53850">
    <property type="entry name" value="Periplasmic binding protein-like II"/>
    <property type="match status" value="1"/>
</dbReference>
<protein>
    <submittedName>
        <fullName evidence="5">Glutamine-binding periplasmic protein</fullName>
    </submittedName>
</protein>
<keyword evidence="1 2" id="KW-0732">Signal</keyword>
<evidence type="ECO:0000256" key="1">
    <source>
        <dbReference type="ARBA" id="ARBA00022729"/>
    </source>
</evidence>
<name>A0A0F0KFJ2_9MICO</name>
<dbReference type="PANTHER" id="PTHR35936">
    <property type="entry name" value="MEMBRANE-BOUND LYTIC MUREIN TRANSGLYCOSYLASE F"/>
    <property type="match status" value="1"/>
</dbReference>
<reference evidence="5 6" key="1">
    <citation type="submission" date="2015-02" db="EMBL/GenBank/DDBJ databases">
        <title>Draft genome sequences of ten Microbacterium spp. with emphasis on heavy metal contaminated environments.</title>
        <authorList>
            <person name="Corretto E."/>
        </authorList>
    </citation>
    <scope>NUCLEOTIDE SEQUENCE [LARGE SCALE GENOMIC DNA]</scope>
    <source>
        <strain evidence="5 6">DSM 23848</strain>
    </source>
</reference>
<keyword evidence="6" id="KW-1185">Reference proteome</keyword>
<feature type="signal peptide" evidence="2">
    <location>
        <begin position="1"/>
        <end position="32"/>
    </location>
</feature>
<dbReference type="PATRIC" id="fig|582680.7.peg.3438"/>
<dbReference type="InterPro" id="IPR001638">
    <property type="entry name" value="Solute-binding_3/MltF_N"/>
</dbReference>
<dbReference type="Gene3D" id="3.40.190.10">
    <property type="entry name" value="Periplasmic binding protein-like II"/>
    <property type="match status" value="2"/>
</dbReference>
<dbReference type="CDD" id="cd13530">
    <property type="entry name" value="PBP2_peptides_like"/>
    <property type="match status" value="1"/>
</dbReference>
<dbReference type="AlphaFoldDB" id="A0A0F0KFJ2"/>
<feature type="chain" id="PRO_5002444323" evidence="2">
    <location>
        <begin position="33"/>
        <end position="287"/>
    </location>
</feature>
<organism evidence="5 6">
    <name type="scientific">Microbacterium azadirachtae</name>
    <dbReference type="NCBI Taxonomy" id="582680"/>
    <lineage>
        <taxon>Bacteria</taxon>
        <taxon>Bacillati</taxon>
        <taxon>Actinomycetota</taxon>
        <taxon>Actinomycetes</taxon>
        <taxon>Micrococcales</taxon>
        <taxon>Microbacteriaceae</taxon>
        <taxon>Microbacterium</taxon>
    </lineage>
</organism>
<evidence type="ECO:0000256" key="2">
    <source>
        <dbReference type="SAM" id="SignalP"/>
    </source>
</evidence>
<accession>A0A0F0KFJ2</accession>
<sequence length="287" mass="29520">MSLAPALRRTALVATAVAAVLTLAACSGPASSSTPTGGADATGAALQTVTAGKLTIATGDPDYEPWFIDNDPSNGKGFEGAVAHAVAAELGFSDKQIQWTRTGFDAAIAPGPKDWDLNIQQFSISEDRKKAVDFSSSYYTTTQAVVAAKGTPAASAKSIADLKKAKVGVATGTTSYTVAKAQLGTGDLSVFNSVDDVVQALKGGQIDAMITDLPGAFYVTAAQFENGTVVGQFADDKGGDQFAFVLPKNSPLTAAVTKAVDALKKKGTIAELQKKWLSEAVNVPILK</sequence>
<dbReference type="RefSeq" id="WP_248700507.1">
    <property type="nucleotide sequence ID" value="NZ_JYIT01000085.1"/>
</dbReference>
<dbReference type="GO" id="GO:0015276">
    <property type="term" value="F:ligand-gated monoatomic ion channel activity"/>
    <property type="evidence" value="ECO:0007669"/>
    <property type="project" value="InterPro"/>
</dbReference>
<dbReference type="InterPro" id="IPR001320">
    <property type="entry name" value="Iontro_rcpt_C"/>
</dbReference>
<feature type="domain" description="Ionotropic glutamate receptor C-terminal" evidence="4">
    <location>
        <begin position="53"/>
        <end position="279"/>
    </location>
</feature>
<dbReference type="Proteomes" id="UP000033448">
    <property type="component" value="Unassembled WGS sequence"/>
</dbReference>
<comment type="caution">
    <text evidence="5">The sequence shown here is derived from an EMBL/GenBank/DDBJ whole genome shotgun (WGS) entry which is preliminary data.</text>
</comment>
<dbReference type="EMBL" id="JYIT01000085">
    <property type="protein sequence ID" value="KJL18910.1"/>
    <property type="molecule type" value="Genomic_DNA"/>
</dbReference>